<evidence type="ECO:0000313" key="2">
    <source>
        <dbReference type="EMBL" id="GAA0865602.1"/>
    </source>
</evidence>
<accession>A0ABN1M8T0</accession>
<proteinExistence type="predicted"/>
<evidence type="ECO:0000313" key="3">
    <source>
        <dbReference type="Proteomes" id="UP001500738"/>
    </source>
</evidence>
<dbReference type="SUPFAM" id="SSF69618">
    <property type="entry name" value="HemD-like"/>
    <property type="match status" value="1"/>
</dbReference>
<evidence type="ECO:0000259" key="1">
    <source>
        <dbReference type="Pfam" id="PF02602"/>
    </source>
</evidence>
<dbReference type="Pfam" id="PF02602">
    <property type="entry name" value="HEM4"/>
    <property type="match status" value="1"/>
</dbReference>
<gene>
    <name evidence="2" type="ORF">GCM10009115_24830</name>
</gene>
<dbReference type="Proteomes" id="UP001500738">
    <property type="component" value="Unassembled WGS sequence"/>
</dbReference>
<dbReference type="InterPro" id="IPR036108">
    <property type="entry name" value="4pyrrol_syn_uPrphyn_synt_sf"/>
</dbReference>
<dbReference type="RefSeq" id="WP_215352128.1">
    <property type="nucleotide sequence ID" value="NZ_BAAAFE010000008.1"/>
</dbReference>
<reference evidence="2 3" key="1">
    <citation type="journal article" date="2019" name="Int. J. Syst. Evol. Microbiol.">
        <title>The Global Catalogue of Microorganisms (GCM) 10K type strain sequencing project: providing services to taxonomists for standard genome sequencing and annotation.</title>
        <authorList>
            <consortium name="The Broad Institute Genomics Platform"/>
            <consortium name="The Broad Institute Genome Sequencing Center for Infectious Disease"/>
            <person name="Wu L."/>
            <person name="Ma J."/>
        </authorList>
    </citation>
    <scope>NUCLEOTIDE SEQUENCE [LARGE SCALE GENOMIC DNA]</scope>
    <source>
        <strain evidence="2 3">JCM 15910</strain>
    </source>
</reference>
<dbReference type="Gene3D" id="3.40.50.10090">
    <property type="match status" value="1"/>
</dbReference>
<dbReference type="InterPro" id="IPR003754">
    <property type="entry name" value="4pyrrol_synth_uPrphyn_synth"/>
</dbReference>
<comment type="caution">
    <text evidence="2">The sequence shown here is derived from an EMBL/GenBank/DDBJ whole genome shotgun (WGS) entry which is preliminary data.</text>
</comment>
<sequence length="228" mass="23108">MSSGLPLLVTRPEPGCAATVARARALGLDARPVPLFAARALDWAAPDARDHDALLLTSAQAARLGGSGLAALAVLPVYAVGEATAAAARDAGFGVAAVGARDAQALLDGMASSGKRRILWLCGRDRSAFATGLTVTALPVYTVDPVEPTALWRDSVAAPAVVLAHSARIAARAADLAGASRKHLTLLAISAAAIDAAGDGWAEKAASPRPDDAAMLAEAVRLCHKGRQ</sequence>
<feature type="domain" description="Tetrapyrrole biosynthesis uroporphyrinogen III synthase" evidence="1">
    <location>
        <begin position="19"/>
        <end position="216"/>
    </location>
</feature>
<protein>
    <recommendedName>
        <fullName evidence="1">Tetrapyrrole biosynthesis uroporphyrinogen III synthase domain-containing protein</fullName>
    </recommendedName>
</protein>
<keyword evidence="3" id="KW-1185">Reference proteome</keyword>
<name>A0ABN1M8T0_9SPHN</name>
<dbReference type="EMBL" id="BAAAFE010000008">
    <property type="protein sequence ID" value="GAA0865602.1"/>
    <property type="molecule type" value="Genomic_DNA"/>
</dbReference>
<organism evidence="2 3">
    <name type="scientific">Sphingopyxis soli</name>
    <dbReference type="NCBI Taxonomy" id="592051"/>
    <lineage>
        <taxon>Bacteria</taxon>
        <taxon>Pseudomonadati</taxon>
        <taxon>Pseudomonadota</taxon>
        <taxon>Alphaproteobacteria</taxon>
        <taxon>Sphingomonadales</taxon>
        <taxon>Sphingomonadaceae</taxon>
        <taxon>Sphingopyxis</taxon>
    </lineage>
</organism>